<feature type="compositionally biased region" description="Polar residues" evidence="1">
    <location>
        <begin position="164"/>
        <end position="173"/>
    </location>
</feature>
<feature type="region of interest" description="Disordered" evidence="1">
    <location>
        <begin position="162"/>
        <end position="217"/>
    </location>
</feature>
<evidence type="ECO:0000313" key="2">
    <source>
        <dbReference type="EMBL" id="KAF5551061.1"/>
    </source>
</evidence>
<dbReference type="EMBL" id="JAAOAM010000073">
    <property type="protein sequence ID" value="KAF5551061.1"/>
    <property type="molecule type" value="Genomic_DNA"/>
</dbReference>
<dbReference type="AlphaFoldDB" id="A0A8H5N2F3"/>
<comment type="caution">
    <text evidence="2">The sequence shown here is derived from an EMBL/GenBank/DDBJ whole genome shotgun (WGS) entry which is preliminary data.</text>
</comment>
<sequence>MDRDDREDLSRCLFWSIRTIICRPREKMLYPEPRFEITSSITEKCLALLDPEEFLSQALRYYQNYLQHKELRKRESWIHWEMMDRLCDNMYGRSTPNDKLLYTTGSWLEELLGTSGEQAISAPSTDLDGSEIQLTAEIETTTDMEIDSPGFGTGEASFVELPSEATSEPQNPMQAARKRRVDDGYDTGENSGQVKKRARIPQESYKRGIKRGFSAIS</sequence>
<evidence type="ECO:0000313" key="3">
    <source>
        <dbReference type="Proteomes" id="UP000522262"/>
    </source>
</evidence>
<keyword evidence="3" id="KW-1185">Reference proteome</keyword>
<proteinExistence type="predicted"/>
<organism evidence="2 3">
    <name type="scientific">Fusarium mexicanum</name>
    <dbReference type="NCBI Taxonomy" id="751941"/>
    <lineage>
        <taxon>Eukaryota</taxon>
        <taxon>Fungi</taxon>
        <taxon>Dikarya</taxon>
        <taxon>Ascomycota</taxon>
        <taxon>Pezizomycotina</taxon>
        <taxon>Sordariomycetes</taxon>
        <taxon>Hypocreomycetidae</taxon>
        <taxon>Hypocreales</taxon>
        <taxon>Nectriaceae</taxon>
        <taxon>Fusarium</taxon>
        <taxon>Fusarium fujikuroi species complex</taxon>
    </lineage>
</organism>
<name>A0A8H5N2F3_9HYPO</name>
<gene>
    <name evidence="2" type="ORF">FMEXI_3544</name>
</gene>
<dbReference type="Proteomes" id="UP000522262">
    <property type="component" value="Unassembled WGS sequence"/>
</dbReference>
<evidence type="ECO:0000256" key="1">
    <source>
        <dbReference type="SAM" id="MobiDB-lite"/>
    </source>
</evidence>
<reference evidence="2 3" key="1">
    <citation type="submission" date="2020-05" db="EMBL/GenBank/DDBJ databases">
        <title>Identification and distribution of gene clusters putatively required for synthesis of sphingolipid metabolism inhibitors in phylogenetically diverse species of the filamentous fungus Fusarium.</title>
        <authorList>
            <person name="Kim H.-S."/>
            <person name="Busman M."/>
            <person name="Brown D.W."/>
            <person name="Divon H."/>
            <person name="Uhlig S."/>
            <person name="Proctor R.H."/>
        </authorList>
    </citation>
    <scope>NUCLEOTIDE SEQUENCE [LARGE SCALE GENOMIC DNA]</scope>
    <source>
        <strain evidence="2 3">NRRL 53147</strain>
    </source>
</reference>
<accession>A0A8H5N2F3</accession>
<protein>
    <submittedName>
        <fullName evidence="2">Uncharacterized protein</fullName>
    </submittedName>
</protein>